<proteinExistence type="predicted"/>
<keyword evidence="2" id="KW-1185">Reference proteome</keyword>
<name>A0AAW9QRA6_9BURK</name>
<organism evidence="1 2">
    <name type="scientific">Aquincola agrisoli</name>
    <dbReference type="NCBI Taxonomy" id="3119538"/>
    <lineage>
        <taxon>Bacteria</taxon>
        <taxon>Pseudomonadati</taxon>
        <taxon>Pseudomonadota</taxon>
        <taxon>Betaproteobacteria</taxon>
        <taxon>Burkholderiales</taxon>
        <taxon>Sphaerotilaceae</taxon>
        <taxon>Aquincola</taxon>
    </lineage>
</organism>
<accession>A0AAW9QRA6</accession>
<reference evidence="1 2" key="1">
    <citation type="submission" date="2024-02" db="EMBL/GenBank/DDBJ databases">
        <title>Genome sequence of Aquincola sp. MAHUQ-54.</title>
        <authorList>
            <person name="Huq M.A."/>
        </authorList>
    </citation>
    <scope>NUCLEOTIDE SEQUENCE [LARGE SCALE GENOMIC DNA]</scope>
    <source>
        <strain evidence="1 2">MAHUQ-54</strain>
    </source>
</reference>
<comment type="caution">
    <text evidence="1">The sequence shown here is derived from an EMBL/GenBank/DDBJ whole genome shotgun (WGS) entry which is preliminary data.</text>
</comment>
<dbReference type="EMBL" id="JAZIBG010000056">
    <property type="protein sequence ID" value="MEF7617465.1"/>
    <property type="molecule type" value="Genomic_DNA"/>
</dbReference>
<dbReference type="Proteomes" id="UP001336250">
    <property type="component" value="Unassembled WGS sequence"/>
</dbReference>
<evidence type="ECO:0000313" key="1">
    <source>
        <dbReference type="EMBL" id="MEF7617465.1"/>
    </source>
</evidence>
<sequence>MFFDAAKLFAIQQHLDGFACRDQPERCRHGHRGTVAMAVEAAVDITSACGRTHRLSREHAAHMHGALPRQSRLPQALPQRCKQRVMRDLGQILYLHMLPKLLSARSAHRDQRNMLRMRPRSKHLLGPHLVTGVDHHIHRDGQERRPVVRLHELLDADHLALGVDVGEALLQSVDLGLAQGGADRLDLPIHVGLADVVQIDQHQGRHAAACKRFRGP</sequence>
<evidence type="ECO:0000313" key="2">
    <source>
        <dbReference type="Proteomes" id="UP001336250"/>
    </source>
</evidence>
<dbReference type="AlphaFoldDB" id="A0AAW9QRA6"/>
<protein>
    <submittedName>
        <fullName evidence="1">Uncharacterized protein</fullName>
    </submittedName>
</protein>
<gene>
    <name evidence="1" type="ORF">V4F39_26385</name>
</gene>